<sequence>MISTRSSNIETKIIPKSIQKEALKALSYFPELADCKITFQFKDNIKKSTMQAQPTWGSFFGSRDNRAYIILISRKIQIDKEELSIDEIPSDVMIGWLGHELGHVMDYRNRSAFGMLIFGAKYLFSHAHIQEVERAADTFAILHGMGEYILKTKNFILDHASISERYKAKLRKLYMSPEEVMHLINEHN</sequence>
<dbReference type="EMBL" id="JBHTBN010000005">
    <property type="protein sequence ID" value="MFC7358197.1"/>
    <property type="molecule type" value="Genomic_DNA"/>
</dbReference>
<comment type="caution">
    <text evidence="1">The sequence shown here is derived from an EMBL/GenBank/DDBJ whole genome shotgun (WGS) entry which is preliminary data.</text>
</comment>
<accession>A0ABW2MWB8</accession>
<protein>
    <recommendedName>
        <fullName evidence="3">Peptidase M48 domain-containing protein</fullName>
    </recommendedName>
</protein>
<gene>
    <name evidence="1" type="ORF">ACFQO1_10885</name>
</gene>
<evidence type="ECO:0000313" key="2">
    <source>
        <dbReference type="Proteomes" id="UP001596415"/>
    </source>
</evidence>
<reference evidence="2" key="1">
    <citation type="journal article" date="2019" name="Int. J. Syst. Evol. Microbiol.">
        <title>The Global Catalogue of Microorganisms (GCM) 10K type strain sequencing project: providing services to taxonomists for standard genome sequencing and annotation.</title>
        <authorList>
            <consortium name="The Broad Institute Genomics Platform"/>
            <consortium name="The Broad Institute Genome Sequencing Center for Infectious Disease"/>
            <person name="Wu L."/>
            <person name="Ma J."/>
        </authorList>
    </citation>
    <scope>NUCLEOTIDE SEQUENCE [LARGE SCALE GENOMIC DNA]</scope>
    <source>
        <strain evidence="2">CGMCC 1.16306</strain>
    </source>
</reference>
<dbReference type="RefSeq" id="WP_380218093.1">
    <property type="nucleotide sequence ID" value="NZ_JBHTBN010000005.1"/>
</dbReference>
<name>A0ABW2MWB8_9FLAO</name>
<evidence type="ECO:0008006" key="3">
    <source>
        <dbReference type="Google" id="ProtNLM"/>
    </source>
</evidence>
<evidence type="ECO:0000313" key="1">
    <source>
        <dbReference type="EMBL" id="MFC7358197.1"/>
    </source>
</evidence>
<dbReference type="Proteomes" id="UP001596415">
    <property type="component" value="Unassembled WGS sequence"/>
</dbReference>
<proteinExistence type="predicted"/>
<keyword evidence="2" id="KW-1185">Reference proteome</keyword>
<organism evidence="1 2">
    <name type="scientific">Jejudonia soesokkakensis</name>
    <dbReference type="NCBI Taxonomy" id="1323432"/>
    <lineage>
        <taxon>Bacteria</taxon>
        <taxon>Pseudomonadati</taxon>
        <taxon>Bacteroidota</taxon>
        <taxon>Flavobacteriia</taxon>
        <taxon>Flavobacteriales</taxon>
        <taxon>Flavobacteriaceae</taxon>
        <taxon>Jejudonia</taxon>
    </lineage>
</organism>